<sequence length="52" mass="6233">MQAVAKNKPLSAIFKIALLERFFYFQTKMVLSSGWAEMLFYERILRYARIKL</sequence>
<comment type="caution">
    <text evidence="1">The sequence shown here is derived from an EMBL/GenBank/DDBJ whole genome shotgun (WGS) entry which is preliminary data.</text>
</comment>
<proteinExistence type="predicted"/>
<gene>
    <name evidence="1" type="ORF">AO382_1989</name>
</gene>
<dbReference type="AlphaFoldDB" id="A0A7Z0UWS6"/>
<evidence type="ECO:0000313" key="1">
    <source>
        <dbReference type="EMBL" id="OAU99344.1"/>
    </source>
</evidence>
<organism evidence="1 2">
    <name type="scientific">Moraxella catarrhalis</name>
    <name type="common">Branhamella catarrhalis</name>
    <dbReference type="NCBI Taxonomy" id="480"/>
    <lineage>
        <taxon>Bacteria</taxon>
        <taxon>Pseudomonadati</taxon>
        <taxon>Pseudomonadota</taxon>
        <taxon>Gammaproteobacteria</taxon>
        <taxon>Moraxellales</taxon>
        <taxon>Moraxellaceae</taxon>
        <taxon>Moraxella</taxon>
    </lineage>
</organism>
<name>A0A7Z0UWS6_MORCA</name>
<dbReference type="Proteomes" id="UP000078446">
    <property type="component" value="Unassembled WGS sequence"/>
</dbReference>
<evidence type="ECO:0000313" key="2">
    <source>
        <dbReference type="Proteomes" id="UP000078446"/>
    </source>
</evidence>
<protein>
    <submittedName>
        <fullName evidence="1">Uncharacterized protein</fullName>
    </submittedName>
</protein>
<accession>A0A7Z0UWS6</accession>
<reference evidence="1 2" key="1">
    <citation type="journal article" date="2016" name="Genome Biol. Evol.">
        <title>Comparative Genomic Analyses of the Moraxella catarrhalis Serosensitive and Seroresistant Lineages Demonstrate Their Independent Evolution.</title>
        <authorList>
            <person name="Earl J.P."/>
            <person name="de Vries S.P."/>
            <person name="Ahmed A."/>
            <person name="Powell E."/>
            <person name="Schultz M.P."/>
            <person name="Hermans P.W."/>
            <person name="Hill D.J."/>
            <person name="Zhou Z."/>
            <person name="Constantinidou C.I."/>
            <person name="Hu F.Z."/>
            <person name="Bootsma H.J."/>
            <person name="Ehrlich G.D."/>
        </authorList>
    </citation>
    <scope>NUCLEOTIDE SEQUENCE [LARGE SCALE GENOMIC DNA]</scope>
    <source>
        <strain evidence="1 2">Z7574</strain>
    </source>
</reference>
<dbReference type="EMBL" id="LXHE01000022">
    <property type="protein sequence ID" value="OAU99344.1"/>
    <property type="molecule type" value="Genomic_DNA"/>
</dbReference>